<feature type="compositionally biased region" description="Acidic residues" evidence="1">
    <location>
        <begin position="55"/>
        <end position="70"/>
    </location>
</feature>
<gene>
    <name evidence="2" type="ORF">Pfra01_002976900</name>
</gene>
<name>A0A9W6YNT3_9STRA</name>
<evidence type="ECO:0000313" key="2">
    <source>
        <dbReference type="EMBL" id="GMG16441.1"/>
    </source>
</evidence>
<dbReference type="AlphaFoldDB" id="A0A9W6YNT3"/>
<feature type="region of interest" description="Disordered" evidence="1">
    <location>
        <begin position="1"/>
        <end position="88"/>
    </location>
</feature>
<dbReference type="EMBL" id="BSXT01018935">
    <property type="protein sequence ID" value="GMG16441.1"/>
    <property type="molecule type" value="Genomic_DNA"/>
</dbReference>
<keyword evidence="3" id="KW-1185">Reference proteome</keyword>
<dbReference type="OrthoDB" id="10570530at2759"/>
<accession>A0A9W6YNT3</accession>
<reference evidence="2" key="1">
    <citation type="submission" date="2023-04" db="EMBL/GenBank/DDBJ databases">
        <title>Phytophthora fragariaefolia NBRC 109709.</title>
        <authorList>
            <person name="Ichikawa N."/>
            <person name="Sato H."/>
            <person name="Tonouchi N."/>
        </authorList>
    </citation>
    <scope>NUCLEOTIDE SEQUENCE</scope>
    <source>
        <strain evidence="2">NBRC 109709</strain>
    </source>
</reference>
<evidence type="ECO:0000313" key="3">
    <source>
        <dbReference type="Proteomes" id="UP001165121"/>
    </source>
</evidence>
<protein>
    <submittedName>
        <fullName evidence="2">Unnamed protein product</fullName>
    </submittedName>
</protein>
<proteinExistence type="predicted"/>
<dbReference type="Proteomes" id="UP001165121">
    <property type="component" value="Unassembled WGS sequence"/>
</dbReference>
<evidence type="ECO:0000256" key="1">
    <source>
        <dbReference type="SAM" id="MobiDB-lite"/>
    </source>
</evidence>
<comment type="caution">
    <text evidence="2">The sequence shown here is derived from an EMBL/GenBank/DDBJ whole genome shotgun (WGS) entry which is preliminary data.</text>
</comment>
<sequence>MLWYPECTDNAAQQPKNLATALSAGDEQESPSRSELLPSGDESPEDATAGGILDSDGENDDGTYTWDDESPLQYEGPEMDEARSPRPEPWFDGALLAAVCRVGSIANGAIDANVLKTMRSDGLSAPVTHEPYNYLQ</sequence>
<organism evidence="2 3">
    <name type="scientific">Phytophthora fragariaefolia</name>
    <dbReference type="NCBI Taxonomy" id="1490495"/>
    <lineage>
        <taxon>Eukaryota</taxon>
        <taxon>Sar</taxon>
        <taxon>Stramenopiles</taxon>
        <taxon>Oomycota</taxon>
        <taxon>Peronosporomycetes</taxon>
        <taxon>Peronosporales</taxon>
        <taxon>Peronosporaceae</taxon>
        <taxon>Phytophthora</taxon>
    </lineage>
</organism>